<feature type="domain" description="TonB C-terminal" evidence="10">
    <location>
        <begin position="23"/>
        <end position="111"/>
    </location>
</feature>
<protein>
    <submittedName>
        <fullName evidence="11">TonB</fullName>
    </submittedName>
</protein>
<reference evidence="11 12" key="1">
    <citation type="submission" date="2007-01" db="EMBL/GenBank/DDBJ databases">
        <authorList>
            <person name="Haygood M."/>
            <person name="Podell S."/>
            <person name="Anderson C."/>
            <person name="Hopkinson B."/>
            <person name="Roe K."/>
            <person name="Barbeau K."/>
            <person name="Gaasterland T."/>
            <person name="Ferriera S."/>
            <person name="Johnson J."/>
            <person name="Kravitz S."/>
            <person name="Beeson K."/>
            <person name="Sutton G."/>
            <person name="Rogers Y.-H."/>
            <person name="Friedman R."/>
            <person name="Frazier M."/>
            <person name="Venter J.C."/>
        </authorList>
    </citation>
    <scope>NUCLEOTIDE SEQUENCE [LARGE SCALE GENOMIC DNA]</scope>
    <source>
        <strain evidence="11 12">ATCC 23134</strain>
    </source>
</reference>
<evidence type="ECO:0000256" key="6">
    <source>
        <dbReference type="ARBA" id="ARBA00022692"/>
    </source>
</evidence>
<dbReference type="InterPro" id="IPR037682">
    <property type="entry name" value="TonB_C"/>
</dbReference>
<name>A1ZJH4_MICM2</name>
<keyword evidence="6" id="KW-0812">Transmembrane</keyword>
<accession>A1ZJH4</accession>
<evidence type="ECO:0000313" key="12">
    <source>
        <dbReference type="Proteomes" id="UP000004095"/>
    </source>
</evidence>
<keyword evidence="5" id="KW-0997">Cell inner membrane</keyword>
<evidence type="ECO:0000256" key="2">
    <source>
        <dbReference type="ARBA" id="ARBA00006555"/>
    </source>
</evidence>
<dbReference type="EMBL" id="AAWS01000011">
    <property type="protein sequence ID" value="EAY29277.1"/>
    <property type="molecule type" value="Genomic_DNA"/>
</dbReference>
<evidence type="ECO:0000256" key="4">
    <source>
        <dbReference type="ARBA" id="ARBA00022475"/>
    </source>
</evidence>
<dbReference type="GO" id="GO:0015031">
    <property type="term" value="P:protein transport"/>
    <property type="evidence" value="ECO:0007669"/>
    <property type="project" value="UniProtKB-KW"/>
</dbReference>
<comment type="subcellular location">
    <subcellularLocation>
        <location evidence="1">Cell inner membrane</location>
        <topology evidence="1">Single-pass membrane protein</topology>
        <orientation evidence="1">Periplasmic side</orientation>
    </subcellularLocation>
</comment>
<keyword evidence="12" id="KW-1185">Reference proteome</keyword>
<evidence type="ECO:0000256" key="1">
    <source>
        <dbReference type="ARBA" id="ARBA00004383"/>
    </source>
</evidence>
<dbReference type="GO" id="GO:0055085">
    <property type="term" value="P:transmembrane transport"/>
    <property type="evidence" value="ECO:0007669"/>
    <property type="project" value="InterPro"/>
</dbReference>
<keyword evidence="7" id="KW-0653">Protein transport</keyword>
<dbReference type="GO" id="GO:0098797">
    <property type="term" value="C:plasma membrane protein complex"/>
    <property type="evidence" value="ECO:0007669"/>
    <property type="project" value="TreeGrafter"/>
</dbReference>
<comment type="similarity">
    <text evidence="2">Belongs to the TonB family.</text>
</comment>
<dbReference type="AlphaFoldDB" id="A1ZJH4"/>
<proteinExistence type="inferred from homology"/>
<keyword evidence="9" id="KW-0472">Membrane</keyword>
<sequence>MFTFISYQGIGQDKIYKMAQKAPKPRTGLEAFHDYVSKNVQRHKKGVTGNVFVQFVVEKDGKLSNIKVLKGLGGAACNNAVIKVLQEAPRWYPGKQNGKPVRVKKILAVKI</sequence>
<dbReference type="PROSITE" id="PS52015">
    <property type="entry name" value="TONB_CTD"/>
    <property type="match status" value="1"/>
</dbReference>
<comment type="caution">
    <text evidence="11">The sequence shown here is derived from an EMBL/GenBank/DDBJ whole genome shotgun (WGS) entry which is preliminary data.</text>
</comment>
<dbReference type="Proteomes" id="UP000004095">
    <property type="component" value="Unassembled WGS sequence"/>
</dbReference>
<evidence type="ECO:0000256" key="9">
    <source>
        <dbReference type="ARBA" id="ARBA00023136"/>
    </source>
</evidence>
<evidence type="ECO:0000256" key="8">
    <source>
        <dbReference type="ARBA" id="ARBA00022989"/>
    </source>
</evidence>
<dbReference type="PANTHER" id="PTHR33446:SF2">
    <property type="entry name" value="PROTEIN TONB"/>
    <property type="match status" value="1"/>
</dbReference>
<evidence type="ECO:0000256" key="3">
    <source>
        <dbReference type="ARBA" id="ARBA00022448"/>
    </source>
</evidence>
<keyword evidence="4" id="KW-1003">Cell membrane</keyword>
<evidence type="ECO:0000313" key="11">
    <source>
        <dbReference type="EMBL" id="EAY29277.1"/>
    </source>
</evidence>
<dbReference type="SUPFAM" id="SSF74653">
    <property type="entry name" value="TolA/TonB C-terminal domain"/>
    <property type="match status" value="1"/>
</dbReference>
<dbReference type="eggNOG" id="COG0810">
    <property type="taxonomic scope" value="Bacteria"/>
</dbReference>
<dbReference type="GO" id="GO:0031992">
    <property type="term" value="F:energy transducer activity"/>
    <property type="evidence" value="ECO:0007669"/>
    <property type="project" value="TreeGrafter"/>
</dbReference>
<dbReference type="Gene3D" id="3.30.1150.10">
    <property type="match status" value="1"/>
</dbReference>
<evidence type="ECO:0000256" key="5">
    <source>
        <dbReference type="ARBA" id="ARBA00022519"/>
    </source>
</evidence>
<dbReference type="PANTHER" id="PTHR33446">
    <property type="entry name" value="PROTEIN TONB-RELATED"/>
    <property type="match status" value="1"/>
</dbReference>
<dbReference type="InterPro" id="IPR051045">
    <property type="entry name" value="TonB-dependent_transducer"/>
</dbReference>
<evidence type="ECO:0000259" key="10">
    <source>
        <dbReference type="PROSITE" id="PS52015"/>
    </source>
</evidence>
<organism evidence="11 12">
    <name type="scientific">Microscilla marina ATCC 23134</name>
    <dbReference type="NCBI Taxonomy" id="313606"/>
    <lineage>
        <taxon>Bacteria</taxon>
        <taxon>Pseudomonadati</taxon>
        <taxon>Bacteroidota</taxon>
        <taxon>Cytophagia</taxon>
        <taxon>Cytophagales</taxon>
        <taxon>Microscillaceae</taxon>
        <taxon>Microscilla</taxon>
    </lineage>
</organism>
<keyword evidence="3" id="KW-0813">Transport</keyword>
<gene>
    <name evidence="11" type="ORF">M23134_01331</name>
</gene>
<keyword evidence="8" id="KW-1133">Transmembrane helix</keyword>
<dbReference type="InterPro" id="IPR006260">
    <property type="entry name" value="TonB/TolA_C"/>
</dbReference>
<dbReference type="NCBIfam" id="TIGR01352">
    <property type="entry name" value="tonB_Cterm"/>
    <property type="match status" value="1"/>
</dbReference>
<dbReference type="Pfam" id="PF03544">
    <property type="entry name" value="TonB_C"/>
    <property type="match status" value="1"/>
</dbReference>
<evidence type="ECO:0000256" key="7">
    <source>
        <dbReference type="ARBA" id="ARBA00022927"/>
    </source>
</evidence>